<dbReference type="InterPro" id="IPR043519">
    <property type="entry name" value="NT_sf"/>
</dbReference>
<accession>A0A6G1F4S3</accession>
<feature type="region of interest" description="Disordered" evidence="1">
    <location>
        <begin position="93"/>
        <end position="122"/>
    </location>
</feature>
<feature type="domain" description="PAP/OAS1 substrate-binding-related" evidence="2">
    <location>
        <begin position="277"/>
        <end position="468"/>
    </location>
</feature>
<comment type="caution">
    <text evidence="3">The sequence shown here is derived from an EMBL/GenBank/DDBJ whole genome shotgun (WGS) entry which is preliminary data.</text>
</comment>
<dbReference type="InterPro" id="IPR058921">
    <property type="entry name" value="PAP/OAS1-rel"/>
</dbReference>
<dbReference type="Proteomes" id="UP000479710">
    <property type="component" value="Unassembled WGS sequence"/>
</dbReference>
<dbReference type="Pfam" id="PF26180">
    <property type="entry name" value="PAP-OAS1"/>
    <property type="match status" value="1"/>
</dbReference>
<dbReference type="PANTHER" id="PTHR45979:SF26">
    <property type="entry name" value="NUCLEOTIDYLTRANSFERASE DOMAIN CONTAINING PROTEIN, EXPRESSED"/>
    <property type="match status" value="1"/>
</dbReference>
<keyword evidence="4" id="KW-1185">Reference proteome</keyword>
<proteinExistence type="predicted"/>
<evidence type="ECO:0000313" key="3">
    <source>
        <dbReference type="EMBL" id="KAF0931871.1"/>
    </source>
</evidence>
<feature type="region of interest" description="Disordered" evidence="1">
    <location>
        <begin position="502"/>
        <end position="526"/>
    </location>
</feature>
<feature type="region of interest" description="Disordered" evidence="1">
    <location>
        <begin position="1"/>
        <end position="81"/>
    </location>
</feature>
<dbReference type="InterPro" id="IPR058920">
    <property type="entry name" value="PAP-OAS1-bd-rel"/>
</dbReference>
<evidence type="ECO:0000313" key="4">
    <source>
        <dbReference type="Proteomes" id="UP000479710"/>
    </source>
</evidence>
<protein>
    <recommendedName>
        <fullName evidence="2">PAP/OAS1 substrate-binding-related domain-containing protein</fullName>
    </recommendedName>
</protein>
<dbReference type="Gene3D" id="3.30.460.10">
    <property type="entry name" value="Beta Polymerase, domain 2"/>
    <property type="match status" value="1"/>
</dbReference>
<dbReference type="AlphaFoldDB" id="A0A6G1F4S3"/>
<dbReference type="EMBL" id="SPHZ02000001">
    <property type="protein sequence ID" value="KAF0931871.1"/>
    <property type="molecule type" value="Genomic_DNA"/>
</dbReference>
<dbReference type="SUPFAM" id="SSF81301">
    <property type="entry name" value="Nucleotidyltransferase"/>
    <property type="match status" value="1"/>
</dbReference>
<feature type="non-terminal residue" evidence="3">
    <location>
        <position position="526"/>
    </location>
</feature>
<sequence>MKRVMARCIRQPHPRAPADLTSPSTDAARSGPPITGGWWLRHSGSMVASSASSSTAAASSSTPTAAAPRPRPPRQAPQRRPLLALGTVARLTSELGHGGAPLSSRSDGSDTGEADQSAPTLEAVDRVTPAKQLRGDRWWLQQSRSGRARRRRRLQWFVAGSNDAGSAASSLSHGAGRLGVIAFGSVPLKSYLPDGDVDITVLGNTALHGTCISDVHNILESEEQDSDAELEIKGVQFINAEVKLIKCVIENIVVDISFNQIGGVSTLCFLELADREIGKNHLFKRSILLIKAWCFHESHILGAHHGLLSTYALETLVLYIFNIFHKSLHGPLEALYKFLEYFSKFDWDKYCISINGPVLLTSLPNLAVEPSGIHDELLFGMDILEGSFDRLVVLPEVSDGSNINFCLKHLNIIDPLKWSNNLGRSVSRGSFYRIGGAFSFGAQKLGQILMLPSDLIPTEIFGFFANTLKRHGRGQRSDVGNNDSFESLLGPVYALGKDAPVLKTSDTSDDENRSPNLQRTSDRYLR</sequence>
<name>A0A6G1F4S3_9ORYZ</name>
<dbReference type="Gene3D" id="1.10.1410.10">
    <property type="match status" value="1"/>
</dbReference>
<dbReference type="SUPFAM" id="SSF81631">
    <property type="entry name" value="PAP/OAS1 substrate-binding domain"/>
    <property type="match status" value="1"/>
</dbReference>
<feature type="compositionally biased region" description="Basic residues" evidence="1">
    <location>
        <begin position="1"/>
        <end position="13"/>
    </location>
</feature>
<reference evidence="3 4" key="1">
    <citation type="submission" date="2019-11" db="EMBL/GenBank/DDBJ databases">
        <title>Whole genome sequence of Oryza granulata.</title>
        <authorList>
            <person name="Li W."/>
        </authorList>
    </citation>
    <scope>NUCLEOTIDE SEQUENCE [LARGE SCALE GENOMIC DNA]</scope>
    <source>
        <strain evidence="4">cv. Menghai</strain>
        <tissue evidence="3">Leaf</tissue>
    </source>
</reference>
<evidence type="ECO:0000256" key="1">
    <source>
        <dbReference type="SAM" id="MobiDB-lite"/>
    </source>
</evidence>
<gene>
    <name evidence="3" type="ORF">E2562_007068</name>
</gene>
<organism evidence="3 4">
    <name type="scientific">Oryza meyeriana var. granulata</name>
    <dbReference type="NCBI Taxonomy" id="110450"/>
    <lineage>
        <taxon>Eukaryota</taxon>
        <taxon>Viridiplantae</taxon>
        <taxon>Streptophyta</taxon>
        <taxon>Embryophyta</taxon>
        <taxon>Tracheophyta</taxon>
        <taxon>Spermatophyta</taxon>
        <taxon>Magnoliopsida</taxon>
        <taxon>Liliopsida</taxon>
        <taxon>Poales</taxon>
        <taxon>Poaceae</taxon>
        <taxon>BOP clade</taxon>
        <taxon>Oryzoideae</taxon>
        <taxon>Oryzeae</taxon>
        <taxon>Oryzinae</taxon>
        <taxon>Oryza</taxon>
        <taxon>Oryza meyeriana</taxon>
    </lineage>
</organism>
<evidence type="ECO:0000259" key="2">
    <source>
        <dbReference type="Pfam" id="PF26180"/>
    </source>
</evidence>
<feature type="compositionally biased region" description="Low complexity" evidence="1">
    <location>
        <begin position="48"/>
        <end position="68"/>
    </location>
</feature>
<dbReference type="PANTHER" id="PTHR45979">
    <property type="entry name" value="PAP/OAS1 SUBSTRATE-BINDING DOMAIN SUPERFAMILY"/>
    <property type="match status" value="1"/>
</dbReference>
<dbReference type="OrthoDB" id="273917at2759"/>